<dbReference type="RefSeq" id="XP_013350456.1">
    <property type="nucleotide sequence ID" value="XM_013495002.1"/>
</dbReference>
<dbReference type="OrthoDB" id="345381at2759"/>
<evidence type="ECO:0000313" key="2">
    <source>
        <dbReference type="EMBL" id="CDJ27879.1"/>
    </source>
</evidence>
<protein>
    <submittedName>
        <fullName evidence="2">Uncharacterized protein</fullName>
    </submittedName>
</protein>
<name>U6JR24_9EIME</name>
<feature type="compositionally biased region" description="Basic and acidic residues" evidence="1">
    <location>
        <begin position="358"/>
        <end position="376"/>
    </location>
</feature>
<evidence type="ECO:0000313" key="3">
    <source>
        <dbReference type="Proteomes" id="UP000030744"/>
    </source>
</evidence>
<sequence length="515" mass="57076">MQGVQDAAKVFFIKPRSRRWTRAGAAYIRFSPGASAAESSSGGRLAFLHKLLTERQLERVAIRLKVYRNLKLKPRQQNKLAVIRDIGKIVPTEHRCELTKLLAASLDVVDPHHFLRLSKATTERLATQDEVGDGMPQSIMGDYTVGAELLRSQHRSKASQRSAALTDADGSEHLAEYTIKPGPPLTSALQAFSGCGKIQELEIFDDRLRTLDQTEDNTLQAKGEQAISDKLEKRFSPIFALAEFSSTQEKQNACSTYLRTFGVPCIDRLVYPEDAAVKTTLIATNLPFILTPDEIARILSFALVHDEEATSHYPGVCRIRMTNPKLFGYEQLLVEARSDAAEPFFLLPLHKKMPNAEAVDHGSPTERTKQGKDRLRPSRNAETSSSLAWKDTLGNDISEVSLNTTRSQVVESCEQGLLEKSASATGCNGYCESRDVVSAIADESIFIPSIVGLQTDEEMRYHQNTGRVPNVPGKKFDIGRHVVKKFLMNRLVLNNDGLFVLRFASFEAAEAAGNL</sequence>
<reference evidence="2" key="2">
    <citation type="submission" date="2013-10" db="EMBL/GenBank/DDBJ databases">
        <authorList>
            <person name="Aslett M."/>
        </authorList>
    </citation>
    <scope>NUCLEOTIDE SEQUENCE [LARGE SCALE GENOMIC DNA]</scope>
    <source>
        <strain evidence="2">Houghton</strain>
    </source>
</reference>
<gene>
    <name evidence="2" type="ORF">EMH_0095790</name>
</gene>
<reference evidence="2" key="1">
    <citation type="submission" date="2013-10" db="EMBL/GenBank/DDBJ databases">
        <title>Genomic analysis of the causative agents of coccidiosis in chickens.</title>
        <authorList>
            <person name="Reid A.J."/>
            <person name="Blake D."/>
            <person name="Billington K."/>
            <person name="Browne H."/>
            <person name="Dunn M."/>
            <person name="Hung S."/>
            <person name="Kawahara F."/>
            <person name="Miranda-Saavedra D."/>
            <person name="Mourier T."/>
            <person name="Nagra H."/>
            <person name="Otto T.D."/>
            <person name="Rawlings N."/>
            <person name="Sanchez A."/>
            <person name="Sanders M."/>
            <person name="Subramaniam C."/>
            <person name="Tay Y."/>
            <person name="Dear P."/>
            <person name="Doerig C."/>
            <person name="Gruber A."/>
            <person name="Parkinson J."/>
            <person name="Shirley M."/>
            <person name="Wan K.L."/>
            <person name="Berriman M."/>
            <person name="Tomley F."/>
            <person name="Pain A."/>
        </authorList>
    </citation>
    <scope>NUCLEOTIDE SEQUENCE [LARGE SCALE GENOMIC DNA]</scope>
    <source>
        <strain evidence="2">Houghton</strain>
    </source>
</reference>
<dbReference type="GeneID" id="25383642"/>
<keyword evidence="3" id="KW-1185">Reference proteome</keyword>
<organism evidence="2 3">
    <name type="scientific">Eimeria mitis</name>
    <dbReference type="NCBI Taxonomy" id="44415"/>
    <lineage>
        <taxon>Eukaryota</taxon>
        <taxon>Sar</taxon>
        <taxon>Alveolata</taxon>
        <taxon>Apicomplexa</taxon>
        <taxon>Conoidasida</taxon>
        <taxon>Coccidia</taxon>
        <taxon>Eucoccidiorida</taxon>
        <taxon>Eimeriorina</taxon>
        <taxon>Eimeriidae</taxon>
        <taxon>Eimeria</taxon>
    </lineage>
</organism>
<feature type="region of interest" description="Disordered" evidence="1">
    <location>
        <begin position="356"/>
        <end position="385"/>
    </location>
</feature>
<dbReference type="EMBL" id="HG680412">
    <property type="protein sequence ID" value="CDJ27879.1"/>
    <property type="molecule type" value="Genomic_DNA"/>
</dbReference>
<evidence type="ECO:0000256" key="1">
    <source>
        <dbReference type="SAM" id="MobiDB-lite"/>
    </source>
</evidence>
<dbReference type="Proteomes" id="UP000030744">
    <property type="component" value="Unassembled WGS sequence"/>
</dbReference>
<accession>U6JR24</accession>
<dbReference type="AlphaFoldDB" id="U6JR24"/>
<proteinExistence type="predicted"/>
<dbReference type="VEuPathDB" id="ToxoDB:EMH_0095790"/>